<evidence type="ECO:0000313" key="5">
    <source>
        <dbReference type="Proteomes" id="UP001055172"/>
    </source>
</evidence>
<comment type="similarity">
    <text evidence="1">Belongs to the glycosyltransferase 34 family.</text>
</comment>
<protein>
    <submittedName>
        <fullName evidence="4">Alpha-1,6-mannosyltransferase MNN10</fullName>
    </submittedName>
</protein>
<dbReference type="Gene3D" id="3.90.550.10">
    <property type="entry name" value="Spore Coat Polysaccharide Biosynthesis Protein SpsA, Chain A"/>
    <property type="match status" value="1"/>
</dbReference>
<evidence type="ECO:0000256" key="2">
    <source>
        <dbReference type="ARBA" id="ARBA00022676"/>
    </source>
</evidence>
<proteinExistence type="inferred from homology"/>
<keyword evidence="3" id="KW-0808">Transferase</keyword>
<comment type="caution">
    <text evidence="4">The sequence shown here is derived from an EMBL/GenBank/DDBJ whole genome shotgun (WGS) entry which is preliminary data.</text>
</comment>
<evidence type="ECO:0000256" key="1">
    <source>
        <dbReference type="ARBA" id="ARBA00005664"/>
    </source>
</evidence>
<gene>
    <name evidence="4" type="ORF">ColLi_00942</name>
</gene>
<dbReference type="AlphaFoldDB" id="A0AA37GBY6"/>
<dbReference type="GO" id="GO:0000139">
    <property type="term" value="C:Golgi membrane"/>
    <property type="evidence" value="ECO:0007669"/>
    <property type="project" value="TreeGrafter"/>
</dbReference>
<reference evidence="4 5" key="1">
    <citation type="submission" date="2021-07" db="EMBL/GenBank/DDBJ databases">
        <title>Genome data of Colletotrichum spaethianum.</title>
        <authorList>
            <person name="Utami Y.D."/>
            <person name="Hiruma K."/>
        </authorList>
    </citation>
    <scope>NUCLEOTIDE SEQUENCE [LARGE SCALE GENOMIC DNA]</scope>
    <source>
        <strain evidence="4 5">MAFF 242679</strain>
    </source>
</reference>
<keyword evidence="2" id="KW-0328">Glycosyltransferase</keyword>
<name>A0AA37GBY6_9PEZI</name>
<dbReference type="Pfam" id="PF05637">
    <property type="entry name" value="Glyco_transf_34"/>
    <property type="match status" value="1"/>
</dbReference>
<keyword evidence="5" id="KW-1185">Reference proteome</keyword>
<dbReference type="PANTHER" id="PTHR31306:SF8">
    <property type="entry name" value="GLYCOSYLTRANSFERASE FAMILY 34 PROTEIN"/>
    <property type="match status" value="1"/>
</dbReference>
<evidence type="ECO:0000256" key="3">
    <source>
        <dbReference type="ARBA" id="ARBA00022679"/>
    </source>
</evidence>
<sequence>MAKPSQERAEWIFWVDRDTIILDQCRPVSSFLPGQTVTAGEEGERNAPADEVQLLATKDWNGLNNGVFLLRVGQWAIELFSAILAFRYYRPDVNLPFTEQSAMEFLIKEPKFTKGVRFVPQPWFNAYPGGNASTFLERGDEEGLADYQARRGDFLIHFAGVGDKGKEMGDWLDMLRENGSSLVAETERTQRNATPGIEGFWGQLAA</sequence>
<dbReference type="GO" id="GO:0016757">
    <property type="term" value="F:glycosyltransferase activity"/>
    <property type="evidence" value="ECO:0007669"/>
    <property type="project" value="UniProtKB-KW"/>
</dbReference>
<dbReference type="GO" id="GO:0006487">
    <property type="term" value="P:protein N-linked glycosylation"/>
    <property type="evidence" value="ECO:0007669"/>
    <property type="project" value="TreeGrafter"/>
</dbReference>
<dbReference type="PANTHER" id="PTHR31306">
    <property type="entry name" value="ALPHA-1,6-MANNOSYLTRANSFERASE MNN11-RELATED"/>
    <property type="match status" value="1"/>
</dbReference>
<dbReference type="Proteomes" id="UP001055172">
    <property type="component" value="Unassembled WGS sequence"/>
</dbReference>
<dbReference type="InterPro" id="IPR008630">
    <property type="entry name" value="Glyco_trans_34"/>
</dbReference>
<dbReference type="EMBL" id="BPPX01000002">
    <property type="protein sequence ID" value="GJC78104.1"/>
    <property type="molecule type" value="Genomic_DNA"/>
</dbReference>
<accession>A0AA37GBY6</accession>
<organism evidence="4 5">
    <name type="scientific">Colletotrichum liriopes</name>
    <dbReference type="NCBI Taxonomy" id="708192"/>
    <lineage>
        <taxon>Eukaryota</taxon>
        <taxon>Fungi</taxon>
        <taxon>Dikarya</taxon>
        <taxon>Ascomycota</taxon>
        <taxon>Pezizomycotina</taxon>
        <taxon>Sordariomycetes</taxon>
        <taxon>Hypocreomycetidae</taxon>
        <taxon>Glomerellales</taxon>
        <taxon>Glomerellaceae</taxon>
        <taxon>Colletotrichum</taxon>
        <taxon>Colletotrichum spaethianum species complex</taxon>
    </lineage>
</organism>
<dbReference type="InterPro" id="IPR029044">
    <property type="entry name" value="Nucleotide-diphossugar_trans"/>
</dbReference>
<evidence type="ECO:0000313" key="4">
    <source>
        <dbReference type="EMBL" id="GJC78104.1"/>
    </source>
</evidence>